<dbReference type="CDD" id="cd02440">
    <property type="entry name" value="AdoMet_MTases"/>
    <property type="match status" value="1"/>
</dbReference>
<keyword evidence="2" id="KW-0808">Transferase</keyword>
<dbReference type="Pfam" id="PF08241">
    <property type="entry name" value="Methyltransf_11"/>
    <property type="match status" value="1"/>
</dbReference>
<evidence type="ECO:0000259" key="1">
    <source>
        <dbReference type="Pfam" id="PF08241"/>
    </source>
</evidence>
<dbReference type="PANTHER" id="PTHR42912:SF93">
    <property type="entry name" value="N6-ADENOSINE-METHYLTRANSFERASE TMT1A"/>
    <property type="match status" value="1"/>
</dbReference>
<dbReference type="RefSeq" id="WP_344065406.1">
    <property type="nucleotide sequence ID" value="NZ_BAAAPN010000045.1"/>
</dbReference>
<keyword evidence="2" id="KW-0489">Methyltransferase</keyword>
<dbReference type="GO" id="GO:0008168">
    <property type="term" value="F:methyltransferase activity"/>
    <property type="evidence" value="ECO:0007669"/>
    <property type="project" value="UniProtKB-KW"/>
</dbReference>
<dbReference type="EMBL" id="BAAAPN010000045">
    <property type="protein sequence ID" value="GAA1760155.1"/>
    <property type="molecule type" value="Genomic_DNA"/>
</dbReference>
<organism evidence="2 3">
    <name type="scientific">Nostocoides vanveenii</name>
    <dbReference type="NCBI Taxonomy" id="330835"/>
    <lineage>
        <taxon>Bacteria</taxon>
        <taxon>Bacillati</taxon>
        <taxon>Actinomycetota</taxon>
        <taxon>Actinomycetes</taxon>
        <taxon>Micrococcales</taxon>
        <taxon>Intrasporangiaceae</taxon>
        <taxon>Nostocoides</taxon>
    </lineage>
</organism>
<evidence type="ECO:0000313" key="3">
    <source>
        <dbReference type="Proteomes" id="UP001501475"/>
    </source>
</evidence>
<feature type="domain" description="Methyltransferase type 11" evidence="1">
    <location>
        <begin position="71"/>
        <end position="172"/>
    </location>
</feature>
<evidence type="ECO:0000313" key="2">
    <source>
        <dbReference type="EMBL" id="GAA1760155.1"/>
    </source>
</evidence>
<dbReference type="PANTHER" id="PTHR42912">
    <property type="entry name" value="METHYLTRANSFERASE"/>
    <property type="match status" value="1"/>
</dbReference>
<comment type="caution">
    <text evidence="2">The sequence shown here is derived from an EMBL/GenBank/DDBJ whole genome shotgun (WGS) entry which is preliminary data.</text>
</comment>
<dbReference type="Proteomes" id="UP001501475">
    <property type="component" value="Unassembled WGS sequence"/>
</dbReference>
<dbReference type="InterPro" id="IPR050508">
    <property type="entry name" value="Methyltransf_Superfamily"/>
</dbReference>
<dbReference type="GO" id="GO:0032259">
    <property type="term" value="P:methylation"/>
    <property type="evidence" value="ECO:0007669"/>
    <property type="project" value="UniProtKB-KW"/>
</dbReference>
<gene>
    <name evidence="2" type="ORF">GCM10009810_19510</name>
</gene>
<name>A0ABP4WU87_9MICO</name>
<protein>
    <submittedName>
        <fullName evidence="2">Class I SAM-dependent methyltransferase</fullName>
    </submittedName>
</protein>
<dbReference type="SUPFAM" id="SSF53335">
    <property type="entry name" value="S-adenosyl-L-methionine-dependent methyltransferases"/>
    <property type="match status" value="1"/>
</dbReference>
<proteinExistence type="predicted"/>
<sequence>MSESVHVSRDAVTQPESVAAQRAWWDREAGDYYAEHGAFLGDDDFVWGPEGWTEDELRLLTGAGMPSGPVLEIGAGAAQCSRWLAGQGVPVVASDLSGRMLAQAVGIQRRRTGGGTHASVPLVQCDGARLPFGDASFAAVFTAYGVVPFVADSARVMREAARVLRPGGRFVFSTTHPIRWAFPDEPGPEGLTVVQSYFDTRPYAERDDHGRLTYVEHHRTLGQRVREIVAAGLRLVDVIEPEWPERNTQEWGGWSPTRGAVLPGTVIFVAERA</sequence>
<dbReference type="InterPro" id="IPR013216">
    <property type="entry name" value="Methyltransf_11"/>
</dbReference>
<reference evidence="3" key="1">
    <citation type="journal article" date="2019" name="Int. J. Syst. Evol. Microbiol.">
        <title>The Global Catalogue of Microorganisms (GCM) 10K type strain sequencing project: providing services to taxonomists for standard genome sequencing and annotation.</title>
        <authorList>
            <consortium name="The Broad Institute Genomics Platform"/>
            <consortium name="The Broad Institute Genome Sequencing Center for Infectious Disease"/>
            <person name="Wu L."/>
            <person name="Ma J."/>
        </authorList>
    </citation>
    <scope>NUCLEOTIDE SEQUENCE [LARGE SCALE GENOMIC DNA]</scope>
    <source>
        <strain evidence="3">JCM 15591</strain>
    </source>
</reference>
<dbReference type="InterPro" id="IPR029063">
    <property type="entry name" value="SAM-dependent_MTases_sf"/>
</dbReference>
<accession>A0ABP4WU87</accession>
<keyword evidence="3" id="KW-1185">Reference proteome</keyword>
<dbReference type="Gene3D" id="3.40.50.150">
    <property type="entry name" value="Vaccinia Virus protein VP39"/>
    <property type="match status" value="1"/>
</dbReference>